<gene>
    <name evidence="2" type="ORF">RSOL_473510</name>
</gene>
<dbReference type="SUPFAM" id="SSF52047">
    <property type="entry name" value="RNI-like"/>
    <property type="match status" value="1"/>
</dbReference>
<evidence type="ECO:0000313" key="3">
    <source>
        <dbReference type="Proteomes" id="UP000030108"/>
    </source>
</evidence>
<dbReference type="EMBL" id="JATN01000309">
    <property type="protein sequence ID" value="EUC66254.1"/>
    <property type="molecule type" value="Genomic_DNA"/>
</dbReference>
<evidence type="ECO:0000256" key="1">
    <source>
        <dbReference type="SAM" id="MobiDB-lite"/>
    </source>
</evidence>
<feature type="region of interest" description="Disordered" evidence="1">
    <location>
        <begin position="268"/>
        <end position="290"/>
    </location>
</feature>
<evidence type="ECO:0000313" key="2">
    <source>
        <dbReference type="EMBL" id="EUC66254.1"/>
    </source>
</evidence>
<comment type="caution">
    <text evidence="2">The sequence shown here is derived from an EMBL/GenBank/DDBJ whole genome shotgun (WGS) entry which is preliminary data.</text>
</comment>
<protein>
    <submittedName>
        <fullName evidence="2">F-box-like domain protein, putative</fullName>
    </submittedName>
</protein>
<reference evidence="3" key="1">
    <citation type="journal article" date="2014" name="Genome Announc.">
        <title>Draft genome sequence of the plant-pathogenic soil fungus Rhizoctonia solani anastomosis group 3 strain Rhs1AP.</title>
        <authorList>
            <person name="Cubeta M.A."/>
            <person name="Thomas E."/>
            <person name="Dean R.A."/>
            <person name="Jabaji S."/>
            <person name="Neate S.M."/>
            <person name="Tavantzis S."/>
            <person name="Toda T."/>
            <person name="Vilgalys R."/>
            <person name="Bharathan N."/>
            <person name="Fedorova-Abrams N."/>
            <person name="Pakala S.B."/>
            <person name="Pakala S.M."/>
            <person name="Zafar N."/>
            <person name="Joardar V."/>
            <person name="Losada L."/>
            <person name="Nierman W.C."/>
        </authorList>
    </citation>
    <scope>NUCLEOTIDE SEQUENCE [LARGE SCALE GENOMIC DNA]</scope>
    <source>
        <strain evidence="3">AG-3</strain>
    </source>
</reference>
<name>X8JRD2_9AGAM</name>
<dbReference type="AlphaFoldDB" id="X8JRD2"/>
<dbReference type="Proteomes" id="UP000030108">
    <property type="component" value="Unassembled WGS sequence"/>
</dbReference>
<proteinExistence type="predicted"/>
<feature type="compositionally biased region" description="Basic and acidic residues" evidence="1">
    <location>
        <begin position="277"/>
        <end position="286"/>
    </location>
</feature>
<sequence>MLSPLRLKDTCLRLLPYIPYVNPKPLSVTIPEDILRLISQYYIESALAEAKTVRQLRRRRKEYWAAVAPLAKTSTHLRMIVLGIWRMLWATCCSMSCLRHIQYQSGLPPGVRILTLGDDWEHSTLNLVALRKLETLSIDYHKLMYYDRTSKRLRILPGVNGFPSSLLRLEILHFHGSIEDILARVKSSCPKLVELRLVQCTIFNNPRCMWWRVNNRHPYLIGYQLGGVVDHAATLASYITGLPHLEHFHINHYLVGLDSVFRHRLDHKRHHPHGHRDRTDPSDRTTTHGTTTHNLLHLAAQASDDTPAIDHRIPRPAEKALWAALCPRCKRELEEPIENAERLEASLLSAKHQSLKSISFASFLSEGRTAPSEWTVAREYNGDHLVVWTQRPVVGRPLPRYRHEFERRGTQWILLG</sequence>
<dbReference type="OrthoDB" id="3216799at2759"/>
<organism evidence="2 3">
    <name type="scientific">Rhizoctonia solani AG-3 Rhs1AP</name>
    <dbReference type="NCBI Taxonomy" id="1086054"/>
    <lineage>
        <taxon>Eukaryota</taxon>
        <taxon>Fungi</taxon>
        <taxon>Dikarya</taxon>
        <taxon>Basidiomycota</taxon>
        <taxon>Agaricomycotina</taxon>
        <taxon>Agaricomycetes</taxon>
        <taxon>Cantharellales</taxon>
        <taxon>Ceratobasidiaceae</taxon>
        <taxon>Rhizoctonia</taxon>
    </lineage>
</organism>
<accession>X8JRD2</accession>